<sequence>MGDYKDILNLTRVLVCGPKSKADVDVIIERCAGAGHLRDDIFCYSKELENFLDGDDEYQAYLMDMGTKALRRYFFLITFRSYLYFTSATEMQFSSWMDARPELGHLCNDLRIVK</sequence>
<evidence type="ECO:0000313" key="1">
    <source>
        <dbReference type="EMBL" id="KAI8008628.1"/>
    </source>
</evidence>
<accession>A0ACC0H551</accession>
<reference evidence="1 2" key="1">
    <citation type="journal article" date="2022" name="Plant J.">
        <title>Chromosome-level genome of Camellia lanceoleosa provides a valuable resource for understanding genome evolution and self-incompatibility.</title>
        <authorList>
            <person name="Gong W."/>
            <person name="Xiao S."/>
            <person name="Wang L."/>
            <person name="Liao Z."/>
            <person name="Chang Y."/>
            <person name="Mo W."/>
            <person name="Hu G."/>
            <person name="Li W."/>
            <person name="Zhao G."/>
            <person name="Zhu H."/>
            <person name="Hu X."/>
            <person name="Ji K."/>
            <person name="Xiang X."/>
            <person name="Song Q."/>
            <person name="Yuan D."/>
            <person name="Jin S."/>
            <person name="Zhang L."/>
        </authorList>
    </citation>
    <scope>NUCLEOTIDE SEQUENCE [LARGE SCALE GENOMIC DNA]</scope>
    <source>
        <strain evidence="1">SQ_2022a</strain>
    </source>
</reference>
<protein>
    <submittedName>
        <fullName evidence="1">Uncharacterized protein</fullName>
    </submittedName>
</protein>
<name>A0ACC0H551_9ERIC</name>
<dbReference type="Proteomes" id="UP001060215">
    <property type="component" value="Chromosome 7"/>
</dbReference>
<comment type="caution">
    <text evidence="1">The sequence shown here is derived from an EMBL/GenBank/DDBJ whole genome shotgun (WGS) entry which is preliminary data.</text>
</comment>
<keyword evidence="2" id="KW-1185">Reference proteome</keyword>
<evidence type="ECO:0000313" key="2">
    <source>
        <dbReference type="Proteomes" id="UP001060215"/>
    </source>
</evidence>
<gene>
    <name evidence="1" type="ORF">LOK49_LG07G01705</name>
</gene>
<proteinExistence type="predicted"/>
<dbReference type="EMBL" id="CM045764">
    <property type="protein sequence ID" value="KAI8008628.1"/>
    <property type="molecule type" value="Genomic_DNA"/>
</dbReference>
<organism evidence="1 2">
    <name type="scientific">Camellia lanceoleosa</name>
    <dbReference type="NCBI Taxonomy" id="1840588"/>
    <lineage>
        <taxon>Eukaryota</taxon>
        <taxon>Viridiplantae</taxon>
        <taxon>Streptophyta</taxon>
        <taxon>Embryophyta</taxon>
        <taxon>Tracheophyta</taxon>
        <taxon>Spermatophyta</taxon>
        <taxon>Magnoliopsida</taxon>
        <taxon>eudicotyledons</taxon>
        <taxon>Gunneridae</taxon>
        <taxon>Pentapetalae</taxon>
        <taxon>asterids</taxon>
        <taxon>Ericales</taxon>
        <taxon>Theaceae</taxon>
        <taxon>Camellia</taxon>
    </lineage>
</organism>